<gene>
    <name evidence="2" type="ORF">L9F63_003225</name>
</gene>
<evidence type="ECO:0000313" key="3">
    <source>
        <dbReference type="Proteomes" id="UP001233999"/>
    </source>
</evidence>
<dbReference type="Proteomes" id="UP001233999">
    <property type="component" value="Unassembled WGS sequence"/>
</dbReference>
<protein>
    <submittedName>
        <fullName evidence="2">Uncharacterized protein</fullName>
    </submittedName>
</protein>
<feature type="non-terminal residue" evidence="2">
    <location>
        <position position="1"/>
    </location>
</feature>
<feature type="region of interest" description="Disordered" evidence="1">
    <location>
        <begin position="65"/>
        <end position="91"/>
    </location>
</feature>
<dbReference type="AlphaFoldDB" id="A0AAD7ZL64"/>
<accession>A0AAD7ZL64</accession>
<name>A0AAD7ZL64_DIPPU</name>
<comment type="caution">
    <text evidence="2">The sequence shown here is derived from an EMBL/GenBank/DDBJ whole genome shotgun (WGS) entry which is preliminary data.</text>
</comment>
<evidence type="ECO:0000256" key="1">
    <source>
        <dbReference type="SAM" id="MobiDB-lite"/>
    </source>
</evidence>
<keyword evidence="3" id="KW-1185">Reference proteome</keyword>
<feature type="non-terminal residue" evidence="2">
    <location>
        <position position="157"/>
    </location>
</feature>
<organism evidence="2 3">
    <name type="scientific">Diploptera punctata</name>
    <name type="common">Pacific beetle cockroach</name>
    <dbReference type="NCBI Taxonomy" id="6984"/>
    <lineage>
        <taxon>Eukaryota</taxon>
        <taxon>Metazoa</taxon>
        <taxon>Ecdysozoa</taxon>
        <taxon>Arthropoda</taxon>
        <taxon>Hexapoda</taxon>
        <taxon>Insecta</taxon>
        <taxon>Pterygota</taxon>
        <taxon>Neoptera</taxon>
        <taxon>Polyneoptera</taxon>
        <taxon>Dictyoptera</taxon>
        <taxon>Blattodea</taxon>
        <taxon>Blaberoidea</taxon>
        <taxon>Blaberidae</taxon>
        <taxon>Diplopterinae</taxon>
        <taxon>Diploptera</taxon>
    </lineage>
</organism>
<reference evidence="2" key="2">
    <citation type="submission" date="2023-05" db="EMBL/GenBank/DDBJ databases">
        <authorList>
            <person name="Fouks B."/>
        </authorList>
    </citation>
    <scope>NUCLEOTIDE SEQUENCE</scope>
    <source>
        <strain evidence="2">Stay&amp;Tobe</strain>
        <tissue evidence="2">Testes</tissue>
    </source>
</reference>
<proteinExistence type="predicted"/>
<reference evidence="2" key="1">
    <citation type="journal article" date="2023" name="IScience">
        <title>Live-bearing cockroach genome reveals convergent evolutionary mechanisms linked to viviparity in insects and beyond.</title>
        <authorList>
            <person name="Fouks B."/>
            <person name="Harrison M.C."/>
            <person name="Mikhailova A.A."/>
            <person name="Marchal E."/>
            <person name="English S."/>
            <person name="Carruthers M."/>
            <person name="Jennings E.C."/>
            <person name="Chiamaka E.L."/>
            <person name="Frigard R.A."/>
            <person name="Pippel M."/>
            <person name="Attardo G.M."/>
            <person name="Benoit J.B."/>
            <person name="Bornberg-Bauer E."/>
            <person name="Tobe S.S."/>
        </authorList>
    </citation>
    <scope>NUCLEOTIDE SEQUENCE</scope>
    <source>
        <strain evidence="2">Stay&amp;Tobe</strain>
    </source>
</reference>
<sequence length="157" mass="18234">LMIGARDLDRESVLLDSFIPLSTYWMEEYFEHMVCFLCLQDMDLIEVLWKQDVDLGFSLDLFNPQKQDGEGKPLPALKNDPPAETIKNEEESADEQWAGLSYTIDLETVCYYLLVSYDPRQPMKEEDKPIEHKNDIFTSVVLSSCIYVLLNFSLQHD</sequence>
<dbReference type="EMBL" id="JASPKZ010007801">
    <property type="protein sequence ID" value="KAJ9582427.1"/>
    <property type="molecule type" value="Genomic_DNA"/>
</dbReference>
<evidence type="ECO:0000313" key="2">
    <source>
        <dbReference type="EMBL" id="KAJ9582427.1"/>
    </source>
</evidence>